<dbReference type="Proteomes" id="UP000887566">
    <property type="component" value="Unplaced"/>
</dbReference>
<dbReference type="Gene3D" id="3.60.10.10">
    <property type="entry name" value="Endonuclease/exonuclease/phosphatase"/>
    <property type="match status" value="1"/>
</dbReference>
<name>A0A914UT82_9BILA</name>
<evidence type="ECO:0000313" key="1">
    <source>
        <dbReference type="Proteomes" id="UP000887566"/>
    </source>
</evidence>
<protein>
    <submittedName>
        <fullName evidence="2">Ribosomal protein S11</fullName>
    </submittedName>
</protein>
<dbReference type="InterPro" id="IPR036691">
    <property type="entry name" value="Endo/exonu/phosph_ase_sf"/>
</dbReference>
<accession>A0A914UT82</accession>
<organism evidence="1 2">
    <name type="scientific">Plectus sambesii</name>
    <dbReference type="NCBI Taxonomy" id="2011161"/>
    <lineage>
        <taxon>Eukaryota</taxon>
        <taxon>Metazoa</taxon>
        <taxon>Ecdysozoa</taxon>
        <taxon>Nematoda</taxon>
        <taxon>Chromadorea</taxon>
        <taxon>Plectida</taxon>
        <taxon>Plectina</taxon>
        <taxon>Plectoidea</taxon>
        <taxon>Plectidae</taxon>
        <taxon>Plectus</taxon>
    </lineage>
</organism>
<dbReference type="WBParaSite" id="PSAMB.scaffold1241size33908.g11930.t1">
    <property type="protein sequence ID" value="PSAMB.scaffold1241size33908.g11930.t1"/>
    <property type="gene ID" value="PSAMB.scaffold1241size33908.g11930"/>
</dbReference>
<proteinExistence type="predicted"/>
<keyword evidence="1" id="KW-1185">Reference proteome</keyword>
<dbReference type="AlphaFoldDB" id="A0A914UT82"/>
<reference evidence="2" key="1">
    <citation type="submission" date="2022-11" db="UniProtKB">
        <authorList>
            <consortium name="WormBaseParasite"/>
        </authorList>
    </citation>
    <scope>IDENTIFICATION</scope>
</reference>
<evidence type="ECO:0000313" key="2">
    <source>
        <dbReference type="WBParaSite" id="PSAMB.scaffold1241size33908.g11930.t1"/>
    </source>
</evidence>
<sequence length="155" mass="17215">MQSTPNRRTLSPVQKRSYNLAVSPSTHTQSPINPLKYKLNVGFINARTLSSDPHIDILLKELDSCHINIGCVSKTKRRNEITVKWKTGRQVYLGAAEGRIGGVGFTVAPHLVEFISKVHIHSNRLSTLILKKSNTSIKIVSAYAPISEELQESLL</sequence>